<evidence type="ECO:0000313" key="1">
    <source>
        <dbReference type="EMBL" id="WGD39309.1"/>
    </source>
</evidence>
<protein>
    <submittedName>
        <fullName evidence="1">SAM-dependent methyltransferase</fullName>
        <ecNumber evidence="1">2.1.1.-</ecNumber>
    </submittedName>
</protein>
<evidence type="ECO:0000313" key="2">
    <source>
        <dbReference type="Proteomes" id="UP001216440"/>
    </source>
</evidence>
<dbReference type="RefSeq" id="WP_279332308.1">
    <property type="nucleotide sequence ID" value="NZ_CP121682.1"/>
</dbReference>
<dbReference type="EC" id="2.1.1.-" evidence="1"/>
<sequence length="93" mass="9846">MGESRTPPGVPARPDTSVAHNARGWGQWIGGEDTHEVDRWAGDQVVPAVRDIAAFSQELHPVEPGPVSCSRRRAGAEAAVAVPQQYGAVPVKP</sequence>
<gene>
    <name evidence="1" type="ORF">PYS65_03640</name>
</gene>
<dbReference type="Gene3D" id="3.40.50.150">
    <property type="entry name" value="Vaccinia Virus protein VP39"/>
    <property type="match status" value="1"/>
</dbReference>
<dbReference type="Proteomes" id="UP001216440">
    <property type="component" value="Chromosome"/>
</dbReference>
<keyword evidence="1" id="KW-0489">Methyltransferase</keyword>
<accession>A0ABY8JV49</accession>
<reference evidence="1 2" key="1">
    <citation type="submission" date="2023-03" db="EMBL/GenBank/DDBJ databases">
        <authorList>
            <person name="Mo P."/>
        </authorList>
    </citation>
    <scope>NUCLEOTIDE SEQUENCE [LARGE SCALE GENOMIC DNA]</scope>
    <source>
        <strain evidence="1 2">HUAS 5</strain>
    </source>
</reference>
<dbReference type="EMBL" id="CP121682">
    <property type="protein sequence ID" value="WGD39309.1"/>
    <property type="molecule type" value="Genomic_DNA"/>
</dbReference>
<dbReference type="GO" id="GO:0008168">
    <property type="term" value="F:methyltransferase activity"/>
    <property type="evidence" value="ECO:0007669"/>
    <property type="project" value="UniProtKB-KW"/>
</dbReference>
<proteinExistence type="predicted"/>
<name>A0ABY8JV49_9ACTN</name>
<keyword evidence="1" id="KW-0808">Transferase</keyword>
<organism evidence="1 2">
    <name type="scientific">Streptomyces cathayae</name>
    <dbReference type="NCBI Taxonomy" id="3031124"/>
    <lineage>
        <taxon>Bacteria</taxon>
        <taxon>Bacillati</taxon>
        <taxon>Actinomycetota</taxon>
        <taxon>Actinomycetes</taxon>
        <taxon>Kitasatosporales</taxon>
        <taxon>Streptomycetaceae</taxon>
        <taxon>Streptomyces</taxon>
    </lineage>
</organism>
<dbReference type="GO" id="GO:0032259">
    <property type="term" value="P:methylation"/>
    <property type="evidence" value="ECO:0007669"/>
    <property type="project" value="UniProtKB-KW"/>
</dbReference>
<keyword evidence="2" id="KW-1185">Reference proteome</keyword>
<dbReference type="InterPro" id="IPR029063">
    <property type="entry name" value="SAM-dependent_MTases_sf"/>
</dbReference>